<dbReference type="SMART" id="SM00314">
    <property type="entry name" value="RA"/>
    <property type="match status" value="1"/>
</dbReference>
<feature type="domain" description="Ras-associating" evidence="7">
    <location>
        <begin position="552"/>
        <end position="644"/>
    </location>
</feature>
<evidence type="ECO:0000313" key="10">
    <source>
        <dbReference type="Proteomes" id="UP000594454"/>
    </source>
</evidence>
<dbReference type="SUPFAM" id="SSF57716">
    <property type="entry name" value="Glucocorticoid receptor-like (DNA-binding domain)"/>
    <property type="match status" value="2"/>
</dbReference>
<keyword evidence="1 4" id="KW-0479">Metal-binding</keyword>
<name>A0A7R8UBV3_HERIL</name>
<dbReference type="Gene3D" id="2.10.110.10">
    <property type="entry name" value="Cysteine Rich Protein"/>
    <property type="match status" value="1"/>
</dbReference>
<evidence type="ECO:0000256" key="2">
    <source>
        <dbReference type="ARBA" id="ARBA00022833"/>
    </source>
</evidence>
<evidence type="ECO:0000256" key="4">
    <source>
        <dbReference type="PROSITE-ProRule" id="PRU00125"/>
    </source>
</evidence>
<dbReference type="OMA" id="IQIQMDC"/>
<dbReference type="InterPro" id="IPR033614">
    <property type="entry name" value="RASSF1-6"/>
</dbReference>
<evidence type="ECO:0000259" key="8">
    <source>
        <dbReference type="PROSITE" id="PS50951"/>
    </source>
</evidence>
<feature type="domain" description="SARAH" evidence="8">
    <location>
        <begin position="652"/>
        <end position="699"/>
    </location>
</feature>
<organism evidence="9 10">
    <name type="scientific">Hermetia illucens</name>
    <name type="common">Black soldier fly</name>
    <dbReference type="NCBI Taxonomy" id="343691"/>
    <lineage>
        <taxon>Eukaryota</taxon>
        <taxon>Metazoa</taxon>
        <taxon>Ecdysozoa</taxon>
        <taxon>Arthropoda</taxon>
        <taxon>Hexapoda</taxon>
        <taxon>Insecta</taxon>
        <taxon>Pterygota</taxon>
        <taxon>Neoptera</taxon>
        <taxon>Endopterygota</taxon>
        <taxon>Diptera</taxon>
        <taxon>Brachycera</taxon>
        <taxon>Stratiomyomorpha</taxon>
        <taxon>Stratiomyidae</taxon>
        <taxon>Hermetiinae</taxon>
        <taxon>Hermetia</taxon>
    </lineage>
</organism>
<dbReference type="GO" id="GO:0046872">
    <property type="term" value="F:metal ion binding"/>
    <property type="evidence" value="ECO:0007669"/>
    <property type="project" value="UniProtKB-KW"/>
</dbReference>
<dbReference type="InParanoid" id="A0A7R8UBV3"/>
<dbReference type="Gene3D" id="3.10.20.90">
    <property type="entry name" value="Phosphatidylinositol 3-kinase Catalytic Subunit, Chain A, domain 1"/>
    <property type="match status" value="1"/>
</dbReference>
<dbReference type="CDD" id="cd09401">
    <property type="entry name" value="LIM_TLP_like"/>
    <property type="match status" value="1"/>
</dbReference>
<evidence type="ECO:0000259" key="6">
    <source>
        <dbReference type="PROSITE" id="PS50023"/>
    </source>
</evidence>
<accession>A0A7R8UBV3</accession>
<evidence type="ECO:0000256" key="5">
    <source>
        <dbReference type="SAM" id="MobiDB-lite"/>
    </source>
</evidence>
<dbReference type="Proteomes" id="UP000594454">
    <property type="component" value="Chromosome 1"/>
</dbReference>
<sequence length="703" mass="79616">MWKCHKCGKPVYFAERKQSLGYDWHPECLRCEECGKRLNPGQHAEHKGVPYCHVPCYGALFGPQLFGHGTRVESHKNFGVKGTPRASGGPVLPRDHLESKLKLYNQYFDNKSLEIRSREVNNRLVLEGALRICWGVHAVIHLKEDDDQRTVVTVRKRNSCRLAVDSRMSNDYSDKENDITDTGIESSTTVTDLLDGDATDISMSESITFDSCSLSEDAATDVACSSEESSPTHKAVTLPSKLDVKNIDWDEIDDLLQVERKVDETEKLYQTMPSPLPSQSSSEGTPKILSAQNSADDRSKSSDSNSPLEEPTTSTSEVASEDTPTLKPMDFDDFNRSVHEDFINGANDFVKANDDTLKMNQPIDPSRINDSLKLYSENMSKSFCESALRPIDPFLIHDTLSMTKSQSKNYVLQKSESASSRSFLDNKNLFEKGINRSKSGPNCYVSTDSEDESTAKAMTMKRNENPKFININMNCYNQSDDNSKSVTTATTPSLTENGATYSTSHQEDAEGHIVTEDGVVLRRRPKTGSTAIKRRSGNKRSRAKLKRRCSINGHFYNRETSFFTPPHGSQMSVWVTSLVNTQEVINLLLEKYKVDSKPENFALFVIRDNGEQRRLKDDDYPLVVRVMLGPHEDVARLFLMDAQETQEISNEVAQFLNLSIPECRAILDRYDYEMEREVSKIKSRYEEMRRRIIQRMESLKVRL</sequence>
<evidence type="ECO:0000313" key="9">
    <source>
        <dbReference type="EMBL" id="CAD7077900.1"/>
    </source>
</evidence>
<dbReference type="EMBL" id="LR899009">
    <property type="protein sequence ID" value="CAD7077900.1"/>
    <property type="molecule type" value="Genomic_DNA"/>
</dbReference>
<dbReference type="InterPro" id="IPR029071">
    <property type="entry name" value="Ubiquitin-like_domsf"/>
</dbReference>
<evidence type="ECO:0008006" key="11">
    <source>
        <dbReference type="Google" id="ProtNLM"/>
    </source>
</evidence>
<dbReference type="SUPFAM" id="SSF54236">
    <property type="entry name" value="Ubiquitin-like"/>
    <property type="match status" value="1"/>
</dbReference>
<proteinExistence type="predicted"/>
<feature type="compositionally biased region" description="Polar residues" evidence="5">
    <location>
        <begin position="271"/>
        <end position="294"/>
    </location>
</feature>
<dbReference type="InterPro" id="IPR001781">
    <property type="entry name" value="Znf_LIM"/>
</dbReference>
<dbReference type="InterPro" id="IPR011524">
    <property type="entry name" value="SARAH_dom"/>
</dbReference>
<dbReference type="PANTHER" id="PTHR22738">
    <property type="entry name" value="RASSF"/>
    <property type="match status" value="1"/>
</dbReference>
<dbReference type="PANTHER" id="PTHR22738:SF15">
    <property type="entry name" value="LD40758P"/>
    <property type="match status" value="1"/>
</dbReference>
<keyword evidence="3 4" id="KW-0440">LIM domain</keyword>
<dbReference type="FunFam" id="3.10.20.90:FF:000278">
    <property type="entry name" value="serine-rich adhesin for platelets"/>
    <property type="match status" value="1"/>
</dbReference>
<dbReference type="FunFam" id="2.10.110.10:FF:000104">
    <property type="entry name" value="Ras association domain-containing protein 2"/>
    <property type="match status" value="1"/>
</dbReference>
<dbReference type="PROSITE" id="PS50023">
    <property type="entry name" value="LIM_DOMAIN_2"/>
    <property type="match status" value="1"/>
</dbReference>
<dbReference type="SMART" id="SM00132">
    <property type="entry name" value="LIM"/>
    <property type="match status" value="1"/>
</dbReference>
<dbReference type="OrthoDB" id="9976881at2759"/>
<feature type="region of interest" description="Disordered" evidence="5">
    <location>
        <begin position="269"/>
        <end position="331"/>
    </location>
</feature>
<dbReference type="PROSITE" id="PS00478">
    <property type="entry name" value="LIM_DOMAIN_1"/>
    <property type="match status" value="1"/>
</dbReference>
<protein>
    <recommendedName>
        <fullName evidence="11">Ras association domain-containing protein 2</fullName>
    </recommendedName>
</protein>
<dbReference type="InterPro" id="IPR000159">
    <property type="entry name" value="RA_dom"/>
</dbReference>
<keyword evidence="2 4" id="KW-0862">Zinc</keyword>
<dbReference type="GO" id="GO:0007165">
    <property type="term" value="P:signal transduction"/>
    <property type="evidence" value="ECO:0007669"/>
    <property type="project" value="InterPro"/>
</dbReference>
<evidence type="ECO:0000256" key="1">
    <source>
        <dbReference type="ARBA" id="ARBA00022723"/>
    </source>
</evidence>
<evidence type="ECO:0000259" key="7">
    <source>
        <dbReference type="PROSITE" id="PS50200"/>
    </source>
</evidence>
<keyword evidence="10" id="KW-1185">Reference proteome</keyword>
<gene>
    <name evidence="9" type="ORF">HERILL_LOCUS1201</name>
</gene>
<feature type="domain" description="LIM zinc-binding" evidence="6">
    <location>
        <begin position="2"/>
        <end position="63"/>
    </location>
</feature>
<dbReference type="PROSITE" id="PS50200">
    <property type="entry name" value="RA"/>
    <property type="match status" value="1"/>
</dbReference>
<evidence type="ECO:0000256" key="3">
    <source>
        <dbReference type="ARBA" id="ARBA00023038"/>
    </source>
</evidence>
<reference evidence="9 10" key="1">
    <citation type="submission" date="2020-11" db="EMBL/GenBank/DDBJ databases">
        <authorList>
            <person name="Wallbank WR R."/>
            <person name="Pardo Diaz C."/>
            <person name="Kozak K."/>
            <person name="Martin S."/>
            <person name="Jiggins C."/>
            <person name="Moest M."/>
            <person name="Warren A I."/>
            <person name="Generalovic N T."/>
            <person name="Byers J.R.P. K."/>
            <person name="Montejo-Kovacevich G."/>
            <person name="Yen C E."/>
        </authorList>
    </citation>
    <scope>NUCLEOTIDE SEQUENCE [LARGE SCALE GENOMIC DNA]</scope>
</reference>
<dbReference type="FunCoup" id="A0A7R8UBV3">
    <property type="interactions" value="616"/>
</dbReference>
<dbReference type="CDD" id="cd21886">
    <property type="entry name" value="SARAH_RASSF2-like"/>
    <property type="match status" value="1"/>
</dbReference>
<feature type="compositionally biased region" description="Polar residues" evidence="5">
    <location>
        <begin position="302"/>
        <end position="318"/>
    </location>
</feature>
<dbReference type="Pfam" id="PF00788">
    <property type="entry name" value="RA"/>
    <property type="match status" value="1"/>
</dbReference>
<dbReference type="Pfam" id="PF00412">
    <property type="entry name" value="LIM"/>
    <property type="match status" value="1"/>
</dbReference>
<dbReference type="CDD" id="cd01784">
    <property type="entry name" value="RA_RASSF2_like"/>
    <property type="match status" value="1"/>
</dbReference>
<dbReference type="AlphaFoldDB" id="A0A7R8UBV3"/>
<dbReference type="PROSITE" id="PS50951">
    <property type="entry name" value="SARAH"/>
    <property type="match status" value="1"/>
</dbReference>